<evidence type="ECO:0000259" key="3">
    <source>
        <dbReference type="Pfam" id="PF11707"/>
    </source>
</evidence>
<keyword evidence="2" id="KW-1133">Transmembrane helix</keyword>
<evidence type="ECO:0000256" key="1">
    <source>
        <dbReference type="SAM" id="MobiDB-lite"/>
    </source>
</evidence>
<feature type="transmembrane region" description="Helical" evidence="2">
    <location>
        <begin position="97"/>
        <end position="116"/>
    </location>
</feature>
<dbReference type="OrthoDB" id="72892at2759"/>
<dbReference type="GO" id="GO:0000466">
    <property type="term" value="P:maturation of 5.8S rRNA from tricistronic rRNA transcript (SSU-rRNA, 5.8S rRNA, LSU-rRNA)"/>
    <property type="evidence" value="ECO:0007669"/>
    <property type="project" value="TreeGrafter"/>
</dbReference>
<evidence type="ECO:0000259" key="5">
    <source>
        <dbReference type="Pfam" id="PF26140"/>
    </source>
</evidence>
<evidence type="ECO:0000256" key="2">
    <source>
        <dbReference type="SAM" id="Phobius"/>
    </source>
</evidence>
<proteinExistence type="predicted"/>
<gene>
    <name evidence="6" type="ORF">D9619_012740</name>
</gene>
<dbReference type="InterPro" id="IPR059018">
    <property type="entry name" value="HEAT_URB1"/>
</dbReference>
<dbReference type="GO" id="GO:0005730">
    <property type="term" value="C:nucleolus"/>
    <property type="evidence" value="ECO:0007669"/>
    <property type="project" value="TreeGrafter"/>
</dbReference>
<evidence type="ECO:0000313" key="6">
    <source>
        <dbReference type="EMBL" id="KAF5309185.1"/>
    </source>
</evidence>
<sequence>MASREYPRKRARIEPTSKPRSFSNASEIISSLQTDNVESLTEALIILRNQLAVKTTEGSVSPQDVRLELVKEWIQRSHGASDLFTLWDTANSRQSTLIALILSVLSSILTLLSAHYTDHALGQPVIKNATAAARLRQLNSYIGGSHNELILCTLKLYNVMSSFASGKDRKTVLEGFGWEIKSLPKLLNMRRKTHGDKDTTDPLTRPDIRTLYILLLLSFVEPDTPTQTKIMFLEQHREAFLAIFKGIANDHYSLARRVLEVCWAGVWSDAKMKRTLKVGLFNETTLGHLFKLYDRIQSEDDDEDHVPANLVHHFLLAICTRPGTGICFKDRGWYPRETEEDELVAKEDEENRRKSGKIYNKILANILKTLKVNEDSRQQELALKIIAACPELVAGYWPAVALTLEPRLSSKWITNIAIFGNIISLPLPTSSFYMPNSTLYQPTPPPLSTIIENILPSVGTKNNFSKGLQSPAGLVQHCSALALARCLVKYQLVDEQFRKVSEALEESETEGQWAKRRRELERDVRRRVPDFQVIVAFSQQKQTNPQGEVNHTKVALLAESAQRLLWLYHRCLPAVVAEARFDVGKLLQTFVKDESGPGSVISEAEDVSDSASRLYRVQQLHVLSLLQDSDQFLWTGKIASLPYTPFRILLNALVDTKTPAIRVAVVALIQHILSQSILFQEDRQEPSLWVDAFPARQANTDRLRGEVEGVLSFIDDCVQRCLKTPYRYIEALHALAQQSSADTAIAERLDELPSPLVMAVIEQFDAQSKNNSLQPHQCLGVVAFIRKLLVNLAKKTADLCFIYAYAHKIDEILLSQQRLSESQSTASAIRREMDILYASLSFSSFATPMVAGESPELSSYLNVAEQTPIPESKALRAAAASEVIDWMRTSRITLGPTEVKRLVALISSLDTTMLSSVLENLIPGQIDLWEILELESTFSDYRRLINFDTMYLHTGAAHIIAERCQVVLAESVFARGRSLVVVTRAVRFIMHGIAATRQQDGALHAQLSLLARVVKTASTILAQKEFEVIKDIIFVQPSALREIMMAPQSSHIGEGIVMLLKSIMKSTSPSDRKVLSGISDTWFNMFKAGSLTQDSATIATGCIWTKYLESAQLFELLDVFEEEVRARDIKTTSKPMDVILDALCSTSASDWRTEQALTQKLPRLVALKRLLPDSSLLEQVLAVAIDASVPIGIDGCPGSLASPELAALPEVTGRVEARWSHRHHSVTSDLDVRPFLFQEIYHDSTIKIIVGLLHRQASSRRIVGEWLGTDNFLQRTAIHLVPIIHAFLESVHSRETTPPASSVANTVWLSVIPGFVEVIADETCHALGVQARYCLLNILSAPGASSSKLLDAIAKAAKALPAASLHSMIPAASDIVAKFGSKADTITSLVVDSAMQSCIDEFVAKSETPESKALSHELASLVKRMSNAKPHLVETLLTVIIQSRYHSISALQLAVACLSNTPLKPLIVNRLLQNVIQHPHFFKICGSSSTETAALRVEIIELLHVLFHLHPHNTCQITHIEPLIRVYKATLSQTDLRILSIFQLFEGQRKLSTTAILSRWSSTPNVTSNSALEALQSLDPIVVLRTCLNFPRWRKVEDQSSLSIHPQEAVLYDPIFIMLLFSQMMADQQPVSAFQWIELFRTNMASLFIRALSAKNGEMRDLAMCQVIALWRALEHADLQEKPHVLYILNLLKDLFTPPTMTDAAEPPRQLPTYTTLLLMHALRAIFSPSNFIYPVTARFLLQRPTLDTTDVPMLFGMLYSSSDDNWKKERGWMIRFLADGMVGSEDWRVLKRRHTWDLLASLFQSSDSADDNALRLGVLEVLANITCNAQATSSLILKSALLPWIETQLLQGNTAAEGVEWIKILENIIVIVDHSKIEAGTNGEWRTIICKCLTLLLNDKICSASARNFPHAVQVILRLSLLSGPPVKDLPRLLELAVQCLEKIEAGLLFNPMALIATITEHETSPVPSAPHRSLTLHERVDMAQAAQDVQQRLIITFTEMLWRASMTLRAPATGAPTPWEKLTPRLLLWHSVRSVPSLERNGKNAVKAAVDPAEWARKEVLASLGEAKA</sequence>
<reference evidence="6 7" key="1">
    <citation type="journal article" date="2020" name="ISME J.">
        <title>Uncovering the hidden diversity of litter-decomposition mechanisms in mushroom-forming fungi.</title>
        <authorList>
            <person name="Floudas D."/>
            <person name="Bentzer J."/>
            <person name="Ahren D."/>
            <person name="Johansson T."/>
            <person name="Persson P."/>
            <person name="Tunlid A."/>
        </authorList>
    </citation>
    <scope>NUCLEOTIDE SEQUENCE [LARGE SCALE GENOMIC DNA]</scope>
    <source>
        <strain evidence="6 7">CBS 101986</strain>
    </source>
</reference>
<dbReference type="InterPro" id="IPR021714">
    <property type="entry name" value="URB1_N"/>
</dbReference>
<protein>
    <submittedName>
        <fullName evidence="6">Uncharacterized protein</fullName>
    </submittedName>
</protein>
<dbReference type="EMBL" id="JAACJJ010000060">
    <property type="protein sequence ID" value="KAF5309185.1"/>
    <property type="molecule type" value="Genomic_DNA"/>
</dbReference>
<keyword evidence="7" id="KW-1185">Reference proteome</keyword>
<dbReference type="Proteomes" id="UP000567179">
    <property type="component" value="Unassembled WGS sequence"/>
</dbReference>
<dbReference type="Pfam" id="PF16201">
    <property type="entry name" value="NopRA1"/>
    <property type="match status" value="1"/>
</dbReference>
<accession>A0A8H5AQ73</accession>
<feature type="region of interest" description="Disordered" evidence="1">
    <location>
        <begin position="1"/>
        <end position="21"/>
    </location>
</feature>
<dbReference type="GO" id="GO:0000463">
    <property type="term" value="P:maturation of LSU-rRNA from tricistronic rRNA transcript (SSU-rRNA, 5.8S rRNA, LSU-rRNA)"/>
    <property type="evidence" value="ECO:0007669"/>
    <property type="project" value="TreeGrafter"/>
</dbReference>
<feature type="compositionally biased region" description="Basic and acidic residues" evidence="1">
    <location>
        <begin position="1"/>
        <end position="17"/>
    </location>
</feature>
<dbReference type="PANTHER" id="PTHR13500">
    <property type="entry name" value="NUCLEOLAR PRERIBOSOMAL-ASSOCIATED PROTEIN 1"/>
    <property type="match status" value="1"/>
</dbReference>
<feature type="domain" description="URB1 C-terminal" evidence="4">
    <location>
        <begin position="1646"/>
        <end position="1845"/>
    </location>
</feature>
<organism evidence="6 7">
    <name type="scientific">Psilocybe cf. subviscida</name>
    <dbReference type="NCBI Taxonomy" id="2480587"/>
    <lineage>
        <taxon>Eukaryota</taxon>
        <taxon>Fungi</taxon>
        <taxon>Dikarya</taxon>
        <taxon>Basidiomycota</taxon>
        <taxon>Agaricomycotina</taxon>
        <taxon>Agaricomycetes</taxon>
        <taxon>Agaricomycetidae</taxon>
        <taxon>Agaricales</taxon>
        <taxon>Agaricineae</taxon>
        <taxon>Strophariaceae</taxon>
        <taxon>Psilocybe</taxon>
    </lineage>
</organism>
<dbReference type="Pfam" id="PF26140">
    <property type="entry name" value="HEAT_URB1"/>
    <property type="match status" value="1"/>
</dbReference>
<evidence type="ECO:0000313" key="7">
    <source>
        <dbReference type="Proteomes" id="UP000567179"/>
    </source>
</evidence>
<dbReference type="InterPro" id="IPR039844">
    <property type="entry name" value="URB1"/>
</dbReference>
<evidence type="ECO:0000259" key="4">
    <source>
        <dbReference type="Pfam" id="PF16201"/>
    </source>
</evidence>
<comment type="caution">
    <text evidence="6">The sequence shown here is derived from an EMBL/GenBank/DDBJ whole genome shotgun (WGS) entry which is preliminary data.</text>
</comment>
<dbReference type="Pfam" id="PF11707">
    <property type="entry name" value="Npa1"/>
    <property type="match status" value="1"/>
</dbReference>
<feature type="domain" description="URB1 N-terminal" evidence="3">
    <location>
        <begin position="81"/>
        <end position="415"/>
    </location>
</feature>
<name>A0A8H5AQ73_9AGAR</name>
<feature type="domain" description="URB1 central HEAT repeat" evidence="5">
    <location>
        <begin position="641"/>
        <end position="798"/>
    </location>
</feature>
<keyword evidence="2" id="KW-0812">Transmembrane</keyword>
<dbReference type="InterPro" id="IPR032436">
    <property type="entry name" value="URB1_C"/>
</dbReference>
<keyword evidence="2" id="KW-0472">Membrane</keyword>
<dbReference type="PANTHER" id="PTHR13500:SF0">
    <property type="entry name" value="NUCLEOLAR PRE-RIBOSOMAL-ASSOCIATED PROTEIN 1"/>
    <property type="match status" value="1"/>
</dbReference>